<dbReference type="InterPro" id="IPR023801">
    <property type="entry name" value="His_deacetylse_dom"/>
</dbReference>
<evidence type="ECO:0000259" key="3">
    <source>
        <dbReference type="Pfam" id="PF00850"/>
    </source>
</evidence>
<keyword evidence="5" id="KW-1185">Reference proteome</keyword>
<dbReference type="AlphaFoldDB" id="A0A143PGN1"/>
<dbReference type="Proteomes" id="UP000076079">
    <property type="component" value="Chromosome"/>
</dbReference>
<reference evidence="5" key="2">
    <citation type="submission" date="2016-04" db="EMBL/GenBank/DDBJ databases">
        <title>First Complete Genome Sequence of a Subdivision 6 Acidobacterium.</title>
        <authorList>
            <person name="Huang S."/>
            <person name="Vieira S."/>
            <person name="Bunk B."/>
            <person name="Riedel T."/>
            <person name="Sproeer C."/>
            <person name="Overmann J."/>
        </authorList>
    </citation>
    <scope>NUCLEOTIDE SEQUENCE [LARGE SCALE GENOMIC DNA]</scope>
    <source>
        <strain evidence="5">DSM 100886 HEG_-6_39</strain>
    </source>
</reference>
<feature type="region of interest" description="Disordered" evidence="2">
    <location>
        <begin position="1"/>
        <end position="22"/>
    </location>
</feature>
<reference evidence="4 5" key="1">
    <citation type="journal article" date="2016" name="Genome Announc.">
        <title>First Complete Genome Sequence of a Subdivision 6 Acidobacterium Strain.</title>
        <authorList>
            <person name="Huang S."/>
            <person name="Vieira S."/>
            <person name="Bunk B."/>
            <person name="Riedel T."/>
            <person name="Sproer C."/>
            <person name="Overmann J."/>
        </authorList>
    </citation>
    <scope>NUCLEOTIDE SEQUENCE [LARGE SCALE GENOMIC DNA]</scope>
    <source>
        <strain evidence="5">DSM 100886 HEG_-6_39</strain>
    </source>
</reference>
<dbReference type="Gene3D" id="3.40.800.20">
    <property type="entry name" value="Histone deacetylase domain"/>
    <property type="match status" value="1"/>
</dbReference>
<proteinExistence type="inferred from homology"/>
<feature type="compositionally biased region" description="Polar residues" evidence="2">
    <location>
        <begin position="1"/>
        <end position="13"/>
    </location>
</feature>
<comment type="similarity">
    <text evidence="1">Belongs to the histone deacetylase family.</text>
</comment>
<dbReference type="PANTHER" id="PTHR10625">
    <property type="entry name" value="HISTONE DEACETYLASE HDAC1-RELATED"/>
    <property type="match status" value="1"/>
</dbReference>
<dbReference type="PRINTS" id="PR01270">
    <property type="entry name" value="HDASUPER"/>
</dbReference>
<dbReference type="SUPFAM" id="SSF52768">
    <property type="entry name" value="Arginase/deacetylase"/>
    <property type="match status" value="1"/>
</dbReference>
<evidence type="ECO:0000313" key="4">
    <source>
        <dbReference type="EMBL" id="AMY07430.1"/>
    </source>
</evidence>
<evidence type="ECO:0000313" key="5">
    <source>
        <dbReference type="Proteomes" id="UP000076079"/>
    </source>
</evidence>
<organism evidence="4 5">
    <name type="scientific">Luteitalea pratensis</name>
    <dbReference type="NCBI Taxonomy" id="1855912"/>
    <lineage>
        <taxon>Bacteria</taxon>
        <taxon>Pseudomonadati</taxon>
        <taxon>Acidobacteriota</taxon>
        <taxon>Vicinamibacteria</taxon>
        <taxon>Vicinamibacterales</taxon>
        <taxon>Vicinamibacteraceae</taxon>
        <taxon>Luteitalea</taxon>
    </lineage>
</organism>
<dbReference type="GO" id="GO:0004407">
    <property type="term" value="F:histone deacetylase activity"/>
    <property type="evidence" value="ECO:0007669"/>
    <property type="project" value="TreeGrafter"/>
</dbReference>
<gene>
    <name evidence="4" type="ORF">LuPra_00603</name>
</gene>
<dbReference type="RefSeq" id="WP_157898666.1">
    <property type="nucleotide sequence ID" value="NZ_CP015136.1"/>
</dbReference>
<sequence>MTDTRTPLATPTPSLRDVNDLHPDAVPTVYDSRYLSGAAPLTSTTKAGLVMDAHASDLAFLPSAQPPDLDAVWPHIAQWHRDTYVEAVRSGRPHHLATSQGFTWSPAFAESVARIWYGQHFAQRLARIAGRAVLHPVSGAHHAVPESGGGYCTFNYAVAALMDVQVRDPDARCAVIDLDAHWGNGTVAMIAHHRLPLYTFDIHGGTSTRSSPYACGKGQSWEFGVNDVPAYWEALSHLPRFIAEHRITDAVYLAGMDPFHEDPVGGIDGVTESALFARDLFVITLLEAYGISTVVNFAGGYVAGKVVQLHGSTIRAMRTARHVLSLLSRLPDRGMVLDASLVRDLAAFPKSDR</sequence>
<dbReference type="InterPro" id="IPR023696">
    <property type="entry name" value="Ureohydrolase_dom_sf"/>
</dbReference>
<feature type="domain" description="Histone deacetylase" evidence="3">
    <location>
        <begin position="75"/>
        <end position="313"/>
    </location>
</feature>
<dbReference type="STRING" id="1855912.LuPra_00603"/>
<dbReference type="KEGG" id="abac:LuPra_00603"/>
<evidence type="ECO:0000256" key="2">
    <source>
        <dbReference type="SAM" id="MobiDB-lite"/>
    </source>
</evidence>
<dbReference type="GO" id="GO:0040029">
    <property type="term" value="P:epigenetic regulation of gene expression"/>
    <property type="evidence" value="ECO:0007669"/>
    <property type="project" value="TreeGrafter"/>
</dbReference>
<dbReference type="OrthoDB" id="9808367at2"/>
<dbReference type="Pfam" id="PF00850">
    <property type="entry name" value="Hist_deacetyl"/>
    <property type="match status" value="1"/>
</dbReference>
<dbReference type="InterPro" id="IPR037138">
    <property type="entry name" value="His_deacetylse_dom_sf"/>
</dbReference>
<dbReference type="EMBL" id="CP015136">
    <property type="protein sequence ID" value="AMY07430.1"/>
    <property type="molecule type" value="Genomic_DNA"/>
</dbReference>
<accession>A0A143PGN1</accession>
<protein>
    <submittedName>
        <fullName evidence="4">Deacetylase</fullName>
    </submittedName>
</protein>
<dbReference type="InterPro" id="IPR000286">
    <property type="entry name" value="HDACs"/>
</dbReference>
<dbReference type="PANTHER" id="PTHR10625:SF19">
    <property type="entry name" value="HISTONE DEACETYLASE 12"/>
    <property type="match status" value="1"/>
</dbReference>
<name>A0A143PGN1_LUTPR</name>
<evidence type="ECO:0000256" key="1">
    <source>
        <dbReference type="ARBA" id="ARBA00005947"/>
    </source>
</evidence>